<sequence length="237" mass="27317">MAICYSAIPQTRLGNNVPMAIIYNPLPKNNVFLRPRINVEQVSFYEDKLQVTVTKSAQVVDQWLFKTLSHYGFKNLIIGLDIEWLPNLNPGEEDHPVATLQLCVDRHCLIFQLLHRDAMPVTLRDFLKNKNYYFVGVGVEDDAKKLLLHHGLVVSRTIDLNQLAFRKYNNHKFLRMGLKRLAKVILGKDMAKPRDITLSKWDAEVLNFEQIEYGAIDAFVSSQLARALNNVNVQYFM</sequence>
<dbReference type="EMBL" id="BAABME010000339">
    <property type="protein sequence ID" value="GAA0141913.1"/>
    <property type="molecule type" value="Genomic_DNA"/>
</dbReference>
<dbReference type="InterPro" id="IPR051132">
    <property type="entry name" value="3-5_Exonuclease_domain"/>
</dbReference>
<dbReference type="Pfam" id="PF01612">
    <property type="entry name" value="DNA_pol_A_exo1"/>
    <property type="match status" value="1"/>
</dbReference>
<gene>
    <name evidence="4" type="ORF">LIER_02947</name>
</gene>
<keyword evidence="2" id="KW-0378">Hydrolase</keyword>
<dbReference type="GO" id="GO:0005737">
    <property type="term" value="C:cytoplasm"/>
    <property type="evidence" value="ECO:0007669"/>
    <property type="project" value="TreeGrafter"/>
</dbReference>
<dbReference type="SMART" id="SM00474">
    <property type="entry name" value="35EXOc"/>
    <property type="match status" value="1"/>
</dbReference>
<evidence type="ECO:0000313" key="4">
    <source>
        <dbReference type="EMBL" id="GAA0141913.1"/>
    </source>
</evidence>
<evidence type="ECO:0000256" key="1">
    <source>
        <dbReference type="ARBA" id="ARBA00022722"/>
    </source>
</evidence>
<dbReference type="GO" id="GO:0005634">
    <property type="term" value="C:nucleus"/>
    <property type="evidence" value="ECO:0007669"/>
    <property type="project" value="TreeGrafter"/>
</dbReference>
<feature type="domain" description="3'-5' exonuclease" evidence="3">
    <location>
        <begin position="50"/>
        <end position="233"/>
    </location>
</feature>
<dbReference type="FunFam" id="3.30.420.10:FF:000054">
    <property type="entry name" value="Werner Syndrome-like exonuclease"/>
    <property type="match status" value="1"/>
</dbReference>
<dbReference type="GO" id="GO:0003676">
    <property type="term" value="F:nucleic acid binding"/>
    <property type="evidence" value="ECO:0007669"/>
    <property type="project" value="InterPro"/>
</dbReference>
<comment type="caution">
    <text evidence="4">The sequence shown here is derived from an EMBL/GenBank/DDBJ whole genome shotgun (WGS) entry which is preliminary data.</text>
</comment>
<dbReference type="InterPro" id="IPR012337">
    <property type="entry name" value="RNaseH-like_sf"/>
</dbReference>
<dbReference type="Proteomes" id="UP001454036">
    <property type="component" value="Unassembled WGS sequence"/>
</dbReference>
<dbReference type="InterPro" id="IPR036397">
    <property type="entry name" value="RNaseH_sf"/>
</dbReference>
<dbReference type="Gene3D" id="3.30.420.10">
    <property type="entry name" value="Ribonuclease H-like superfamily/Ribonuclease H"/>
    <property type="match status" value="1"/>
</dbReference>
<proteinExistence type="predicted"/>
<keyword evidence="5" id="KW-1185">Reference proteome</keyword>
<dbReference type="PANTHER" id="PTHR13620">
    <property type="entry name" value="3-5 EXONUCLEASE"/>
    <property type="match status" value="1"/>
</dbReference>
<evidence type="ECO:0000256" key="2">
    <source>
        <dbReference type="ARBA" id="ARBA00022801"/>
    </source>
</evidence>
<dbReference type="PANTHER" id="PTHR13620:SF76">
    <property type="entry name" value="WERNER SYNDROME-LIKE EXONUCLEASE"/>
    <property type="match status" value="1"/>
</dbReference>
<name>A0AAV3NSK7_LITER</name>
<dbReference type="InterPro" id="IPR002562">
    <property type="entry name" value="3'-5'_exonuclease_dom"/>
</dbReference>
<dbReference type="CDD" id="cd06141">
    <property type="entry name" value="WRN_exo"/>
    <property type="match status" value="1"/>
</dbReference>
<reference evidence="4 5" key="1">
    <citation type="submission" date="2024-01" db="EMBL/GenBank/DDBJ databases">
        <title>The complete chloroplast genome sequence of Lithospermum erythrorhizon: insights into the phylogenetic relationship among Boraginaceae species and the maternal lineages of purple gromwells.</title>
        <authorList>
            <person name="Okada T."/>
            <person name="Watanabe K."/>
        </authorList>
    </citation>
    <scope>NUCLEOTIDE SEQUENCE [LARGE SCALE GENOMIC DNA]</scope>
</reference>
<dbReference type="AlphaFoldDB" id="A0AAV3NSK7"/>
<accession>A0AAV3NSK7</accession>
<dbReference type="GO" id="GO:0006139">
    <property type="term" value="P:nucleobase-containing compound metabolic process"/>
    <property type="evidence" value="ECO:0007669"/>
    <property type="project" value="InterPro"/>
</dbReference>
<organism evidence="4 5">
    <name type="scientific">Lithospermum erythrorhizon</name>
    <name type="common">Purple gromwell</name>
    <name type="synonym">Lithospermum officinale var. erythrorhizon</name>
    <dbReference type="NCBI Taxonomy" id="34254"/>
    <lineage>
        <taxon>Eukaryota</taxon>
        <taxon>Viridiplantae</taxon>
        <taxon>Streptophyta</taxon>
        <taxon>Embryophyta</taxon>
        <taxon>Tracheophyta</taxon>
        <taxon>Spermatophyta</taxon>
        <taxon>Magnoliopsida</taxon>
        <taxon>eudicotyledons</taxon>
        <taxon>Gunneridae</taxon>
        <taxon>Pentapetalae</taxon>
        <taxon>asterids</taxon>
        <taxon>lamiids</taxon>
        <taxon>Boraginales</taxon>
        <taxon>Boraginaceae</taxon>
        <taxon>Boraginoideae</taxon>
        <taxon>Lithospermeae</taxon>
        <taxon>Lithospermum</taxon>
    </lineage>
</organism>
<dbReference type="GO" id="GO:0008408">
    <property type="term" value="F:3'-5' exonuclease activity"/>
    <property type="evidence" value="ECO:0007669"/>
    <property type="project" value="InterPro"/>
</dbReference>
<dbReference type="SUPFAM" id="SSF53098">
    <property type="entry name" value="Ribonuclease H-like"/>
    <property type="match status" value="1"/>
</dbReference>
<keyword evidence="1" id="KW-0540">Nuclease</keyword>
<protein>
    <recommendedName>
        <fullName evidence="3">3'-5' exonuclease domain-containing protein</fullName>
    </recommendedName>
</protein>
<evidence type="ECO:0000313" key="5">
    <source>
        <dbReference type="Proteomes" id="UP001454036"/>
    </source>
</evidence>
<evidence type="ECO:0000259" key="3">
    <source>
        <dbReference type="SMART" id="SM00474"/>
    </source>
</evidence>